<evidence type="ECO:0000313" key="16">
    <source>
        <dbReference type="Proteomes" id="UP000712600"/>
    </source>
</evidence>
<dbReference type="AlphaFoldDB" id="A0A8S9SL35"/>
<sequence length="486" mass="55328">MLDTNKCYILDCGLEVFVWMGRTTSLDDRKVASGAAEEMIRSSERPKLQMIRIIEGFETVPFRSKFDTWTQETNTTVSEDGRGRVAALLQRQGVNVRGLMKAAPPKEELEAFIDCTGNLQVWRVNGQEKILLQAADHSKFYSGDCYVFQYSYPGEEKEEVLIGTWFGKQSVEEERASAVSMASKMVESMKFVPAQARIYEGKEPVQFFVIMQSFIVFKERPKSKTSPPPSRPKPMIETEDNSVGPHGVSSHLSRLLRQIKDRNRRPTTSLWLLTEIPPPSRPKPTIETEDDSVGTHGVSSHLSRLLRQIKDRNRRPTTPLWLLTEIPPASYESCEEAKIRMRSQMRNHVWPGAHTIGFAHCGKFSKRIYSFSPKTRIDPSLNRGYAFQLRQMCPIRVDPRIAINMDPTSPRTFDNAYFKNLQQREGLFTSDQVLFTDRRSRATVNMFANSEGAFRQAFISAITKLGRVGVKTGNAGEIRRDCSRVN</sequence>
<keyword evidence="9" id="KW-0560">Oxidoreductase</keyword>
<dbReference type="PRINTS" id="PR00597">
    <property type="entry name" value="GELSOLIN"/>
</dbReference>
<comment type="caution">
    <text evidence="15">The sequence shown here is derived from an EMBL/GenBank/DDBJ whole genome shotgun (WGS) entry which is preliminary data.</text>
</comment>
<dbReference type="Gene3D" id="3.40.20.10">
    <property type="entry name" value="Severin"/>
    <property type="match status" value="2"/>
</dbReference>
<dbReference type="SMART" id="SM00262">
    <property type="entry name" value="GEL"/>
    <property type="match status" value="2"/>
</dbReference>
<keyword evidence="11" id="KW-1015">Disulfide bond</keyword>
<dbReference type="PANTHER" id="PTHR11977:SF138">
    <property type="entry name" value="VILLIN-4"/>
    <property type="match status" value="1"/>
</dbReference>
<comment type="cofactor">
    <cofactor evidence="3">
        <name>heme b</name>
        <dbReference type="ChEBI" id="CHEBI:60344"/>
    </cofactor>
</comment>
<dbReference type="PANTHER" id="PTHR11977">
    <property type="entry name" value="VILLIN"/>
    <property type="match status" value="1"/>
</dbReference>
<dbReference type="SUPFAM" id="SSF55753">
    <property type="entry name" value="Actin depolymerizing proteins"/>
    <property type="match status" value="1"/>
</dbReference>
<evidence type="ECO:0000256" key="10">
    <source>
        <dbReference type="ARBA" id="ARBA00023004"/>
    </source>
</evidence>
<evidence type="ECO:0000256" key="1">
    <source>
        <dbReference type="ARBA" id="ARBA00000189"/>
    </source>
</evidence>
<keyword evidence="7" id="KW-0349">Heme</keyword>
<dbReference type="GO" id="GO:0051014">
    <property type="term" value="P:actin filament severing"/>
    <property type="evidence" value="ECO:0007669"/>
    <property type="project" value="TreeGrafter"/>
</dbReference>
<evidence type="ECO:0000256" key="3">
    <source>
        <dbReference type="ARBA" id="ARBA00001970"/>
    </source>
</evidence>
<name>A0A8S9SL35_BRACR</name>
<dbReference type="InterPro" id="IPR007122">
    <property type="entry name" value="Villin/Gelsolin"/>
</dbReference>
<feature type="region of interest" description="Disordered" evidence="13">
    <location>
        <begin position="220"/>
        <end position="253"/>
    </location>
</feature>
<dbReference type="GO" id="GO:0051015">
    <property type="term" value="F:actin filament binding"/>
    <property type="evidence" value="ECO:0007669"/>
    <property type="project" value="InterPro"/>
</dbReference>
<dbReference type="Pfam" id="PF00626">
    <property type="entry name" value="Gelsolin"/>
    <property type="match status" value="1"/>
</dbReference>
<evidence type="ECO:0000256" key="6">
    <source>
        <dbReference type="ARBA" id="ARBA00022559"/>
    </source>
</evidence>
<dbReference type="CDD" id="cd11293">
    <property type="entry name" value="gelsolin_S4_like"/>
    <property type="match status" value="1"/>
</dbReference>
<proteinExistence type="inferred from homology"/>
<protein>
    <recommendedName>
        <fullName evidence="5">peroxidase</fullName>
        <ecNumber evidence="5">1.11.1.7</ecNumber>
    </recommendedName>
</protein>
<dbReference type="InterPro" id="IPR029006">
    <property type="entry name" value="ADF-H/Gelsolin-like_dom_sf"/>
</dbReference>
<keyword evidence="8" id="KW-0479">Metal-binding</keyword>
<dbReference type="SUPFAM" id="SSF82754">
    <property type="entry name" value="C-terminal, gelsolin-like domain of Sec23/24"/>
    <property type="match status" value="1"/>
</dbReference>
<dbReference type="Gene3D" id="1.10.420.10">
    <property type="entry name" value="Peroxidase, domain 2"/>
    <property type="match status" value="1"/>
</dbReference>
<dbReference type="PROSITE" id="PS50873">
    <property type="entry name" value="PEROXIDASE_4"/>
    <property type="match status" value="1"/>
</dbReference>
<comment type="catalytic activity">
    <reaction evidence="1">
        <text>2 a phenolic donor + H2O2 = 2 a phenolic radical donor + 2 H2O</text>
        <dbReference type="Rhea" id="RHEA:56136"/>
        <dbReference type="ChEBI" id="CHEBI:15377"/>
        <dbReference type="ChEBI" id="CHEBI:16240"/>
        <dbReference type="ChEBI" id="CHEBI:139520"/>
        <dbReference type="ChEBI" id="CHEBI:139521"/>
        <dbReference type="EC" id="1.11.1.7"/>
    </reaction>
</comment>
<dbReference type="EC" id="1.11.1.7" evidence="5"/>
<evidence type="ECO:0000256" key="4">
    <source>
        <dbReference type="ARBA" id="ARBA00002322"/>
    </source>
</evidence>
<evidence type="ECO:0000256" key="7">
    <source>
        <dbReference type="ARBA" id="ARBA00022617"/>
    </source>
</evidence>
<keyword evidence="10" id="KW-0408">Iron</keyword>
<dbReference type="CDD" id="cd11292">
    <property type="entry name" value="gelsolin_S3_like"/>
    <property type="match status" value="1"/>
</dbReference>
<evidence type="ECO:0000313" key="15">
    <source>
        <dbReference type="EMBL" id="KAF3601467.1"/>
    </source>
</evidence>
<dbReference type="GO" id="GO:0046872">
    <property type="term" value="F:metal ion binding"/>
    <property type="evidence" value="ECO:0007669"/>
    <property type="project" value="UniProtKB-KW"/>
</dbReference>
<reference evidence="15" key="1">
    <citation type="submission" date="2019-12" db="EMBL/GenBank/DDBJ databases">
        <title>Genome sequencing and annotation of Brassica cretica.</title>
        <authorList>
            <person name="Studholme D.J."/>
            <person name="Sarris P."/>
        </authorList>
    </citation>
    <scope>NUCLEOTIDE SEQUENCE</scope>
    <source>
        <strain evidence="15">PFS-109/04</strain>
        <tissue evidence="15">Leaf</tissue>
    </source>
</reference>
<organism evidence="15 16">
    <name type="scientific">Brassica cretica</name>
    <name type="common">Mustard</name>
    <dbReference type="NCBI Taxonomy" id="69181"/>
    <lineage>
        <taxon>Eukaryota</taxon>
        <taxon>Viridiplantae</taxon>
        <taxon>Streptophyta</taxon>
        <taxon>Embryophyta</taxon>
        <taxon>Tracheophyta</taxon>
        <taxon>Spermatophyta</taxon>
        <taxon>Magnoliopsida</taxon>
        <taxon>eudicotyledons</taxon>
        <taxon>Gunneridae</taxon>
        <taxon>Pentapetalae</taxon>
        <taxon>rosids</taxon>
        <taxon>malvids</taxon>
        <taxon>Brassicales</taxon>
        <taxon>Brassicaceae</taxon>
        <taxon>Brassiceae</taxon>
        <taxon>Brassica</taxon>
    </lineage>
</organism>
<dbReference type="InterPro" id="IPR010255">
    <property type="entry name" value="Haem_peroxidase_sf"/>
</dbReference>
<evidence type="ECO:0000256" key="2">
    <source>
        <dbReference type="ARBA" id="ARBA00001913"/>
    </source>
</evidence>
<evidence type="ECO:0000256" key="9">
    <source>
        <dbReference type="ARBA" id="ARBA00023002"/>
    </source>
</evidence>
<dbReference type="GO" id="GO:0020037">
    <property type="term" value="F:heme binding"/>
    <property type="evidence" value="ECO:0007669"/>
    <property type="project" value="InterPro"/>
</dbReference>
<dbReference type="InterPro" id="IPR007123">
    <property type="entry name" value="Gelsolin-like_dom"/>
</dbReference>
<evidence type="ECO:0000256" key="12">
    <source>
        <dbReference type="RuleBase" id="RU004241"/>
    </source>
</evidence>
<evidence type="ECO:0000256" key="5">
    <source>
        <dbReference type="ARBA" id="ARBA00012313"/>
    </source>
</evidence>
<feature type="region of interest" description="Disordered" evidence="13">
    <location>
        <begin position="273"/>
        <end position="298"/>
    </location>
</feature>
<feature type="domain" description="Plant heme peroxidase family profile" evidence="14">
    <location>
        <begin position="352"/>
        <end position="486"/>
    </location>
</feature>
<dbReference type="EMBL" id="QGKX02000004">
    <property type="protein sequence ID" value="KAF3601467.1"/>
    <property type="molecule type" value="Genomic_DNA"/>
</dbReference>
<dbReference type="FunFam" id="1.10.420.10:FF:000001">
    <property type="entry name" value="Peroxidase"/>
    <property type="match status" value="1"/>
</dbReference>
<dbReference type="GO" id="GO:0140825">
    <property type="term" value="F:lactoperoxidase activity"/>
    <property type="evidence" value="ECO:0007669"/>
    <property type="project" value="UniProtKB-EC"/>
</dbReference>
<evidence type="ECO:0000256" key="11">
    <source>
        <dbReference type="ARBA" id="ARBA00023157"/>
    </source>
</evidence>
<evidence type="ECO:0000256" key="8">
    <source>
        <dbReference type="ARBA" id="ARBA00022723"/>
    </source>
</evidence>
<keyword evidence="6" id="KW-0575">Peroxidase</keyword>
<comment type="cofactor">
    <cofactor evidence="2">
        <name>Ca(2+)</name>
        <dbReference type="ChEBI" id="CHEBI:29108"/>
    </cofactor>
</comment>
<comment type="function">
    <text evidence="4">Removal of H(2)O(2), oxidation of toxic reductants, biosynthesis and degradation of lignin, suberization, auxin catabolism, response to environmental stresses such as wounding, pathogen attack and oxidative stress. These functions might be dependent on each isozyme/isoform in each plant tissue.</text>
</comment>
<gene>
    <name evidence="15" type="ORF">F2Q69_00033163</name>
</gene>
<dbReference type="InterPro" id="IPR002016">
    <property type="entry name" value="Haem_peroxidase"/>
</dbReference>
<dbReference type="SUPFAM" id="SSF48113">
    <property type="entry name" value="Heme-dependent peroxidases"/>
    <property type="match status" value="1"/>
</dbReference>
<evidence type="ECO:0000256" key="13">
    <source>
        <dbReference type="SAM" id="MobiDB-lite"/>
    </source>
</evidence>
<evidence type="ECO:0000259" key="14">
    <source>
        <dbReference type="PROSITE" id="PS50873"/>
    </source>
</evidence>
<dbReference type="Pfam" id="PF00141">
    <property type="entry name" value="peroxidase"/>
    <property type="match status" value="1"/>
</dbReference>
<accession>A0A8S9SL35</accession>
<dbReference type="InterPro" id="IPR036180">
    <property type="entry name" value="Gelsolin-like_dom_sf"/>
</dbReference>
<comment type="similarity">
    <text evidence="12">Belongs to the peroxidase family.</text>
</comment>
<dbReference type="Proteomes" id="UP000712600">
    <property type="component" value="Unassembled WGS sequence"/>
</dbReference>
<dbReference type="GO" id="GO:0006979">
    <property type="term" value="P:response to oxidative stress"/>
    <property type="evidence" value="ECO:0007669"/>
    <property type="project" value="InterPro"/>
</dbReference>